<evidence type="ECO:0000313" key="1">
    <source>
        <dbReference type="EMBL" id="CEK60439.1"/>
    </source>
</evidence>
<dbReference type="EMBL" id="HACG01013574">
    <property type="protein sequence ID" value="CEK60439.1"/>
    <property type="molecule type" value="Transcribed_RNA"/>
</dbReference>
<gene>
    <name evidence="1" type="primary">ORF39385</name>
</gene>
<dbReference type="AlphaFoldDB" id="A0A0B6YVX7"/>
<protein>
    <submittedName>
        <fullName evidence="1">Uncharacterized protein</fullName>
    </submittedName>
</protein>
<name>A0A0B6YVX7_9EUPU</name>
<reference evidence="1" key="1">
    <citation type="submission" date="2014-12" db="EMBL/GenBank/DDBJ databases">
        <title>Insight into the proteome of Arion vulgaris.</title>
        <authorList>
            <person name="Aradska J."/>
            <person name="Bulat T."/>
            <person name="Smidak R."/>
            <person name="Sarate P."/>
            <person name="Gangsoo J."/>
            <person name="Sialana F."/>
            <person name="Bilban M."/>
            <person name="Lubec G."/>
        </authorList>
    </citation>
    <scope>NUCLEOTIDE SEQUENCE</scope>
    <source>
        <tissue evidence="1">Skin</tissue>
    </source>
</reference>
<organism evidence="1">
    <name type="scientific">Arion vulgaris</name>
    <dbReference type="NCBI Taxonomy" id="1028688"/>
    <lineage>
        <taxon>Eukaryota</taxon>
        <taxon>Metazoa</taxon>
        <taxon>Spiralia</taxon>
        <taxon>Lophotrochozoa</taxon>
        <taxon>Mollusca</taxon>
        <taxon>Gastropoda</taxon>
        <taxon>Heterobranchia</taxon>
        <taxon>Euthyneura</taxon>
        <taxon>Panpulmonata</taxon>
        <taxon>Eupulmonata</taxon>
        <taxon>Stylommatophora</taxon>
        <taxon>Helicina</taxon>
        <taxon>Arionoidea</taxon>
        <taxon>Arionidae</taxon>
        <taxon>Arion</taxon>
    </lineage>
</organism>
<sequence>SMIAYASRAPGNDDDNCRVLRWSDFITPDFCYMAGSLSAGTVPADSTAQSWNSIVLSSNSSDLRKNMTL</sequence>
<proteinExistence type="predicted"/>
<feature type="non-terminal residue" evidence="1">
    <location>
        <position position="1"/>
    </location>
</feature>
<accession>A0A0B6YVX7</accession>